<dbReference type="AlphaFoldDB" id="W1J8R5"/>
<name>W1J8R5_9GAMM</name>
<organism evidence="1 2">
    <name type="scientific">Xenorhabdus cabanillasii JM26</name>
    <dbReference type="NCBI Taxonomy" id="1427517"/>
    <lineage>
        <taxon>Bacteria</taxon>
        <taxon>Pseudomonadati</taxon>
        <taxon>Pseudomonadota</taxon>
        <taxon>Gammaproteobacteria</taxon>
        <taxon>Enterobacterales</taxon>
        <taxon>Morganellaceae</taxon>
        <taxon>Xenorhabdus</taxon>
    </lineage>
</organism>
<dbReference type="Proteomes" id="UP000019197">
    <property type="component" value="Unassembled WGS sequence"/>
</dbReference>
<comment type="caution">
    <text evidence="1">The sequence shown here is derived from an EMBL/GenBank/DDBJ whole genome shotgun (WGS) entry which is preliminary data.</text>
</comment>
<accession>W1J8R5</accession>
<reference evidence="1 2" key="1">
    <citation type="submission" date="2013-11" db="EMBL/GenBank/DDBJ databases">
        <title>Draft genome sequence and annotation of the entomopathogenic bacterium, Xenorhabdus cabanillasi strain JM26.</title>
        <authorList>
            <person name="Gualtieri M."/>
            <person name="Ogier J.C."/>
            <person name="Pages S."/>
            <person name="Givaudan A."/>
            <person name="Gaudriault S."/>
        </authorList>
    </citation>
    <scope>NUCLEOTIDE SEQUENCE [LARGE SCALE GENOMIC DNA]</scope>
    <source>
        <strain evidence="1 2">JM26</strain>
    </source>
</reference>
<dbReference type="EMBL" id="CBXE010000182">
    <property type="protein sequence ID" value="CDL85885.1"/>
    <property type="molecule type" value="Genomic_DNA"/>
</dbReference>
<gene>
    <name evidence="1" type="ORF">XCR1_2620008</name>
</gene>
<protein>
    <submittedName>
        <fullName evidence="1">Uncharacterized protein</fullName>
    </submittedName>
</protein>
<sequence length="56" mass="6697">MWRRLYLVVKKNKLLTSQINTAKSNIKTKNETYITYNHVIYQGLDNLAEKKGEIRR</sequence>
<evidence type="ECO:0000313" key="2">
    <source>
        <dbReference type="Proteomes" id="UP000019197"/>
    </source>
</evidence>
<evidence type="ECO:0000313" key="1">
    <source>
        <dbReference type="EMBL" id="CDL85885.1"/>
    </source>
</evidence>
<proteinExistence type="predicted"/>